<sequence length="302" mass="32846">MEQMFLDGTHPALQRNADAAATLRASSPPRSRSSSPARRSDDEGDGSGFTAIDPDPSKGGEMPSRAPGGGKRGQSRNTGVKGVRADYKEAQRAMQNGNGAVNGLAEKVRTQMIVPPDKEEEVDDELAELRRKRLKVLQMQGSGERRGSDAFGNRIFGHLREVGVEGYVNAVEEEDEDVAVVRIQICDLLDTHLAHLARLYPSTKFIRCVASELDFMSSDIDASTLPTVLIYRKGDLEATWVRFDLELPSGEIRDGDRGRKEVEEFLAGAGVISGPPHAPSLYGANGAIRSSRHDGEDDDDDE</sequence>
<dbReference type="InterPro" id="IPR051499">
    <property type="entry name" value="Phosducin-like_reg"/>
</dbReference>
<dbReference type="PANTHER" id="PTHR46052:SF1">
    <property type="entry name" value="PHOSDUCIN-LIKE PROTEIN"/>
    <property type="match status" value="1"/>
</dbReference>
<accession>A0A511KBS3</accession>
<evidence type="ECO:0000256" key="2">
    <source>
        <dbReference type="SAM" id="MobiDB-lite"/>
    </source>
</evidence>
<dbReference type="InterPro" id="IPR024253">
    <property type="entry name" value="Phosducin_thioredoxin-like_dom"/>
</dbReference>
<dbReference type="OrthoDB" id="70588at2759"/>
<dbReference type="InterPro" id="IPR036249">
    <property type="entry name" value="Thioredoxin-like_sf"/>
</dbReference>
<dbReference type="Pfam" id="PF02114">
    <property type="entry name" value="Phosducin"/>
    <property type="match status" value="1"/>
</dbReference>
<gene>
    <name evidence="4" type="ORF">Rt10032_c04g1828</name>
</gene>
<feature type="region of interest" description="Disordered" evidence="2">
    <location>
        <begin position="1"/>
        <end position="81"/>
    </location>
</feature>
<feature type="domain" description="Phosducin" evidence="3">
    <location>
        <begin position="144"/>
        <end position="243"/>
    </location>
</feature>
<proteinExistence type="inferred from homology"/>
<dbReference type="AlphaFoldDB" id="A0A511KBS3"/>
<evidence type="ECO:0000256" key="1">
    <source>
        <dbReference type="ARBA" id="ARBA00009686"/>
    </source>
</evidence>
<organism evidence="4 5">
    <name type="scientific">Rhodotorula toruloides</name>
    <name type="common">Yeast</name>
    <name type="synonym">Rhodosporidium toruloides</name>
    <dbReference type="NCBI Taxonomy" id="5286"/>
    <lineage>
        <taxon>Eukaryota</taxon>
        <taxon>Fungi</taxon>
        <taxon>Dikarya</taxon>
        <taxon>Basidiomycota</taxon>
        <taxon>Pucciniomycotina</taxon>
        <taxon>Microbotryomycetes</taxon>
        <taxon>Sporidiobolales</taxon>
        <taxon>Sporidiobolaceae</taxon>
        <taxon>Rhodotorula</taxon>
    </lineage>
</organism>
<dbReference type="Gene3D" id="3.40.30.10">
    <property type="entry name" value="Glutaredoxin"/>
    <property type="match status" value="1"/>
</dbReference>
<feature type="region of interest" description="Disordered" evidence="2">
    <location>
        <begin position="274"/>
        <end position="302"/>
    </location>
</feature>
<feature type="compositionally biased region" description="Low complexity" evidence="2">
    <location>
        <begin position="19"/>
        <end position="37"/>
    </location>
</feature>
<comment type="caution">
    <text evidence="4">The sequence shown here is derived from an EMBL/GenBank/DDBJ whole genome shotgun (WGS) entry which is preliminary data.</text>
</comment>
<dbReference type="Proteomes" id="UP000321518">
    <property type="component" value="Unassembled WGS sequence"/>
</dbReference>
<dbReference type="SUPFAM" id="SSF52833">
    <property type="entry name" value="Thioredoxin-like"/>
    <property type="match status" value="1"/>
</dbReference>
<reference evidence="4 5" key="1">
    <citation type="submission" date="2019-07" db="EMBL/GenBank/DDBJ databases">
        <title>Rhodotorula toruloides NBRC10032 genome sequencing.</title>
        <authorList>
            <person name="Shida Y."/>
            <person name="Takaku H."/>
            <person name="Ogasawara W."/>
            <person name="Mori K."/>
        </authorList>
    </citation>
    <scope>NUCLEOTIDE SEQUENCE [LARGE SCALE GENOMIC DNA]</scope>
    <source>
        <strain evidence="4 5">NBRC10032</strain>
    </source>
</reference>
<dbReference type="EMBL" id="BJWK01000004">
    <property type="protein sequence ID" value="GEM07811.1"/>
    <property type="molecule type" value="Genomic_DNA"/>
</dbReference>
<protein>
    <submittedName>
        <fullName evidence="4">Phosducin-like 2</fullName>
    </submittedName>
</protein>
<name>A0A511KBS3_RHOTO</name>
<evidence type="ECO:0000313" key="5">
    <source>
        <dbReference type="Proteomes" id="UP000321518"/>
    </source>
</evidence>
<dbReference type="PANTHER" id="PTHR46052">
    <property type="entry name" value="PHOSDUCIN-LIKE PROTEIN"/>
    <property type="match status" value="1"/>
</dbReference>
<evidence type="ECO:0000313" key="4">
    <source>
        <dbReference type="EMBL" id="GEM07811.1"/>
    </source>
</evidence>
<comment type="similarity">
    <text evidence="1">Belongs to the phosducin family.</text>
</comment>
<evidence type="ECO:0000259" key="3">
    <source>
        <dbReference type="Pfam" id="PF02114"/>
    </source>
</evidence>